<protein>
    <submittedName>
        <fullName evidence="1">Uncharacterized protein</fullName>
    </submittedName>
</protein>
<proteinExistence type="predicted"/>
<reference evidence="2" key="1">
    <citation type="journal article" date="2022" name="Mol. Ecol. Resour.">
        <title>The genomes of chicory, endive, great burdock and yacon provide insights into Asteraceae palaeo-polyploidization history and plant inulin production.</title>
        <authorList>
            <person name="Fan W."/>
            <person name="Wang S."/>
            <person name="Wang H."/>
            <person name="Wang A."/>
            <person name="Jiang F."/>
            <person name="Liu H."/>
            <person name="Zhao H."/>
            <person name="Xu D."/>
            <person name="Zhang Y."/>
        </authorList>
    </citation>
    <scope>NUCLEOTIDE SEQUENCE [LARGE SCALE GENOMIC DNA]</scope>
    <source>
        <strain evidence="2">cv. Yunnan</strain>
    </source>
</reference>
<name>A0ACB9G0K3_9ASTR</name>
<keyword evidence="2" id="KW-1185">Reference proteome</keyword>
<gene>
    <name evidence="1" type="ORF">L1987_46397</name>
</gene>
<reference evidence="1 2" key="2">
    <citation type="journal article" date="2022" name="Mol. Ecol. Resour.">
        <title>The genomes of chicory, endive, great burdock and yacon provide insights into Asteraceae paleo-polyploidization history and plant inulin production.</title>
        <authorList>
            <person name="Fan W."/>
            <person name="Wang S."/>
            <person name="Wang H."/>
            <person name="Wang A."/>
            <person name="Jiang F."/>
            <person name="Liu H."/>
            <person name="Zhao H."/>
            <person name="Xu D."/>
            <person name="Zhang Y."/>
        </authorList>
    </citation>
    <scope>NUCLEOTIDE SEQUENCE [LARGE SCALE GENOMIC DNA]</scope>
    <source>
        <strain evidence="2">cv. Yunnan</strain>
        <tissue evidence="1">Leaves</tissue>
    </source>
</reference>
<comment type="caution">
    <text evidence="1">The sequence shown here is derived from an EMBL/GenBank/DDBJ whole genome shotgun (WGS) entry which is preliminary data.</text>
</comment>
<dbReference type="Proteomes" id="UP001056120">
    <property type="component" value="Linkage Group LG15"/>
</dbReference>
<evidence type="ECO:0000313" key="2">
    <source>
        <dbReference type="Proteomes" id="UP001056120"/>
    </source>
</evidence>
<sequence length="251" mass="27535">MRLHPSSISTPGTSHSAFSTGHRRCTTPVATTAAVIAVSRHLPYPVYHLLRAPSWSPSSSSGSPKQTTVSPALLPAAHHQASPPCPAILTSWIIERTRLTKSFTSVLVRLCGSPAAEHGKKKKENPCGCYNNLPKDKQLKISAKPISTSTPPQSSILFVINLRCNNGAKSNQKPTTEKTSRRLHHLHREKKETQDDNDDDEDEDEDEVIRFRVGLEDGDATVDVVVAVVATALDVMEMEISWLLHLKKRGL</sequence>
<accession>A0ACB9G0K3</accession>
<evidence type="ECO:0000313" key="1">
    <source>
        <dbReference type="EMBL" id="KAI3776611.1"/>
    </source>
</evidence>
<organism evidence="1 2">
    <name type="scientific">Smallanthus sonchifolius</name>
    <dbReference type="NCBI Taxonomy" id="185202"/>
    <lineage>
        <taxon>Eukaryota</taxon>
        <taxon>Viridiplantae</taxon>
        <taxon>Streptophyta</taxon>
        <taxon>Embryophyta</taxon>
        <taxon>Tracheophyta</taxon>
        <taxon>Spermatophyta</taxon>
        <taxon>Magnoliopsida</taxon>
        <taxon>eudicotyledons</taxon>
        <taxon>Gunneridae</taxon>
        <taxon>Pentapetalae</taxon>
        <taxon>asterids</taxon>
        <taxon>campanulids</taxon>
        <taxon>Asterales</taxon>
        <taxon>Asteraceae</taxon>
        <taxon>Asteroideae</taxon>
        <taxon>Heliantheae alliance</taxon>
        <taxon>Millerieae</taxon>
        <taxon>Smallanthus</taxon>
    </lineage>
</organism>
<dbReference type="EMBL" id="CM042032">
    <property type="protein sequence ID" value="KAI3776611.1"/>
    <property type="molecule type" value="Genomic_DNA"/>
</dbReference>